<dbReference type="GO" id="GO:0005506">
    <property type="term" value="F:iron ion binding"/>
    <property type="evidence" value="ECO:0007669"/>
    <property type="project" value="InterPro"/>
</dbReference>
<dbReference type="Proteomes" id="UP000014480">
    <property type="component" value="Unassembled WGS sequence"/>
</dbReference>
<evidence type="ECO:0000256" key="5">
    <source>
        <dbReference type="ARBA" id="ARBA00023002"/>
    </source>
</evidence>
<keyword evidence="4 7" id="KW-0479">Metal-binding</keyword>
<dbReference type="InterPro" id="IPR037401">
    <property type="entry name" value="SnoaL-like"/>
</dbReference>
<dbReference type="InterPro" id="IPR011944">
    <property type="entry name" value="Steroid_delta5-4_isomerase"/>
</dbReference>
<dbReference type="AlphaFoldDB" id="A0A484FEC0"/>
<dbReference type="InterPro" id="IPR002401">
    <property type="entry name" value="Cyt_P450_E_grp-I"/>
</dbReference>
<comment type="cofactor">
    <cofactor evidence="1 7">
        <name>heme</name>
        <dbReference type="ChEBI" id="CHEBI:30413"/>
    </cofactor>
</comment>
<dbReference type="GO" id="GO:0020037">
    <property type="term" value="F:heme binding"/>
    <property type="evidence" value="ECO:0007669"/>
    <property type="project" value="InterPro"/>
</dbReference>
<dbReference type="InterPro" id="IPR001128">
    <property type="entry name" value="Cyt_P450"/>
</dbReference>
<dbReference type="InterPro" id="IPR032710">
    <property type="entry name" value="NTF2-like_dom_sf"/>
</dbReference>
<dbReference type="GO" id="GO:0016705">
    <property type="term" value="F:oxidoreductase activity, acting on paired donors, with incorporation or reduction of molecular oxygen"/>
    <property type="evidence" value="ECO:0007669"/>
    <property type="project" value="InterPro"/>
</dbReference>
<dbReference type="SUPFAM" id="SSF54427">
    <property type="entry name" value="NTF2-like"/>
    <property type="match status" value="1"/>
</dbReference>
<keyword evidence="8 10" id="KW-0503">Monooxygenase</keyword>
<dbReference type="GO" id="GO:0004497">
    <property type="term" value="F:monooxygenase activity"/>
    <property type="evidence" value="ECO:0007669"/>
    <property type="project" value="UniProtKB-KW"/>
</dbReference>
<dbReference type="SUPFAM" id="SSF48264">
    <property type="entry name" value="Cytochrome P450"/>
    <property type="match status" value="1"/>
</dbReference>
<dbReference type="Pfam" id="PF00067">
    <property type="entry name" value="p450"/>
    <property type="match status" value="1"/>
</dbReference>
<evidence type="ECO:0000259" key="9">
    <source>
        <dbReference type="Pfam" id="PF13474"/>
    </source>
</evidence>
<gene>
    <name evidence="10" type="primary">azaI-0</name>
    <name evidence="10" type="ORF">Cob_v011168</name>
</gene>
<keyword evidence="3 7" id="KW-0349">Heme</keyword>
<keyword evidence="5 8" id="KW-0560">Oxidoreductase</keyword>
<keyword evidence="11" id="KW-1185">Reference proteome</keyword>
<dbReference type="OrthoDB" id="332863at2759"/>
<evidence type="ECO:0000256" key="6">
    <source>
        <dbReference type="ARBA" id="ARBA00023004"/>
    </source>
</evidence>
<evidence type="ECO:0000256" key="8">
    <source>
        <dbReference type="RuleBase" id="RU000461"/>
    </source>
</evidence>
<evidence type="ECO:0000256" key="1">
    <source>
        <dbReference type="ARBA" id="ARBA00001971"/>
    </source>
</evidence>
<dbReference type="EMBL" id="AMCV02000038">
    <property type="protein sequence ID" value="TDZ15866.1"/>
    <property type="molecule type" value="Genomic_DNA"/>
</dbReference>
<dbReference type="PANTHER" id="PTHR24305">
    <property type="entry name" value="CYTOCHROME P450"/>
    <property type="match status" value="1"/>
</dbReference>
<comment type="caution">
    <text evidence="10">The sequence shown here is derived from an EMBL/GenBank/DDBJ whole genome shotgun (WGS) entry which is preliminary data.</text>
</comment>
<protein>
    <submittedName>
        <fullName evidence="10">Cytochrome P450 monooxygenase azaI</fullName>
    </submittedName>
</protein>
<feature type="domain" description="SnoaL-like" evidence="9">
    <location>
        <begin position="443"/>
        <end position="562"/>
    </location>
</feature>
<keyword evidence="6 7" id="KW-0408">Iron</keyword>
<dbReference type="Gene3D" id="1.10.630.10">
    <property type="entry name" value="Cytochrome P450"/>
    <property type="match status" value="1"/>
</dbReference>
<evidence type="ECO:0000256" key="3">
    <source>
        <dbReference type="ARBA" id="ARBA00022617"/>
    </source>
</evidence>
<dbReference type="Gene3D" id="3.10.450.50">
    <property type="match status" value="1"/>
</dbReference>
<evidence type="ECO:0000256" key="4">
    <source>
        <dbReference type="ARBA" id="ARBA00022723"/>
    </source>
</evidence>
<evidence type="ECO:0000256" key="2">
    <source>
        <dbReference type="ARBA" id="ARBA00010617"/>
    </source>
</evidence>
<dbReference type="Pfam" id="PF13474">
    <property type="entry name" value="SnoaL_3"/>
    <property type="match status" value="1"/>
</dbReference>
<dbReference type="PRINTS" id="PR00385">
    <property type="entry name" value="P450"/>
</dbReference>
<feature type="binding site" description="axial binding residue" evidence="7">
    <location>
        <position position="419"/>
    </location>
    <ligand>
        <name>heme</name>
        <dbReference type="ChEBI" id="CHEBI:30413"/>
    </ligand>
    <ligandPart>
        <name>Fe</name>
        <dbReference type="ChEBI" id="CHEBI:18248"/>
    </ligandPart>
</feature>
<name>A0A484FEC0_COLOR</name>
<dbReference type="InterPro" id="IPR050121">
    <property type="entry name" value="Cytochrome_P450_monoxygenase"/>
</dbReference>
<evidence type="ECO:0000313" key="11">
    <source>
        <dbReference type="Proteomes" id="UP000014480"/>
    </source>
</evidence>
<proteinExistence type="inferred from homology"/>
<dbReference type="NCBIfam" id="TIGR02246">
    <property type="entry name" value="SgcJ/EcaC family oxidoreductase"/>
    <property type="match status" value="1"/>
</dbReference>
<dbReference type="STRING" id="1213857.A0A484FEC0"/>
<reference evidence="11" key="1">
    <citation type="journal article" date="2013" name="New Phytol.">
        <title>Comparative genomic and transcriptomic analyses reveal the hemibiotrophic stage shift of Colletotrichum fungi.</title>
        <authorList>
            <person name="Gan P."/>
            <person name="Ikeda K."/>
            <person name="Irieda H."/>
            <person name="Narusaka M."/>
            <person name="O'Connell R.J."/>
            <person name="Narusaka Y."/>
            <person name="Takano Y."/>
            <person name="Kubo Y."/>
            <person name="Shirasu K."/>
        </authorList>
    </citation>
    <scope>NUCLEOTIDE SEQUENCE [LARGE SCALE GENOMIC DNA]</scope>
    <source>
        <strain evidence="11">104-T / ATCC 96160 / CBS 514.97 / LARS 414 / MAFF 240422</strain>
    </source>
</reference>
<accession>A0A484FEC0</accession>
<sequence length="573" mass="64880">MACVSPYWHCTSTMALQTNPLSHIPWPWWTRFTALPATYKFMTAHQPDWIHDLHAKYGPVVRYSPTEVDVSDPKTAQYIHSVKSGYLKTPFYSLLVTDSSSVFNEIRPELHRKYKRLLAYPMSETGLKTFFPRIDKKVRFAIESIRNEHNKTGAADVAKWFMLLSFDVIGDLAFGQSFGNLENGKRTQSVTDFVSLGYVSGLRIAFPIVSRLARYLPIPVFKDATAIQFRTFDYTQRALDRHFQRVEEKGVDDDPMVFSKAFATDQEEQLTRIEMRDNAQVFIVGGSDTTANSMIYLVWAVCRNPAIKARLLAELDSLPDDYDYDALKNLAYLNMIIQETLRLYTALPGGLPRSVPPGGEKLAGHFIPGGFTVATQAYSLHRDETAFPDPFQFKPERWEQTSQRMKDCLMPFGGGARACLGRNLALIELRLITTLSSSEVESITAVLHAYGAALKRRDVEETLSLYTSDGVIMPPHFTSAAGTTALRESYTRIFSTIQLEIKFDIEEVVVMSSDWAFARTTAEGTKTMLATQESEPQANQELFIMKKEESDWKIARYAFSTMKPLVQNGVRRS</sequence>
<evidence type="ECO:0000256" key="7">
    <source>
        <dbReference type="PIRSR" id="PIRSR602401-1"/>
    </source>
</evidence>
<dbReference type="InterPro" id="IPR036396">
    <property type="entry name" value="Cyt_P450_sf"/>
</dbReference>
<dbReference type="InterPro" id="IPR017972">
    <property type="entry name" value="Cyt_P450_CS"/>
</dbReference>
<reference evidence="11" key="2">
    <citation type="journal article" date="2019" name="Mol. Plant Microbe Interact.">
        <title>Genome sequence resources for four phytopathogenic fungi from the Colletotrichum orbiculare species complex.</title>
        <authorList>
            <person name="Gan P."/>
            <person name="Tsushima A."/>
            <person name="Narusaka M."/>
            <person name="Narusaka Y."/>
            <person name="Takano Y."/>
            <person name="Kubo Y."/>
            <person name="Shirasu K."/>
        </authorList>
    </citation>
    <scope>GENOME REANNOTATION</scope>
    <source>
        <strain evidence="11">104-T / ATCC 96160 / CBS 514.97 / LARS 414 / MAFF 240422</strain>
    </source>
</reference>
<dbReference type="PROSITE" id="PS00086">
    <property type="entry name" value="CYTOCHROME_P450"/>
    <property type="match status" value="1"/>
</dbReference>
<dbReference type="PRINTS" id="PR00463">
    <property type="entry name" value="EP450I"/>
</dbReference>
<dbReference type="PANTHER" id="PTHR24305:SF96">
    <property type="entry name" value="CYTOCHROME P450 MONOOXYGENASE STCB-RELATED"/>
    <property type="match status" value="1"/>
</dbReference>
<organism evidence="10 11">
    <name type="scientific">Colletotrichum orbiculare (strain 104-T / ATCC 96160 / CBS 514.97 / LARS 414 / MAFF 240422)</name>
    <name type="common">Cucumber anthracnose fungus</name>
    <name type="synonym">Colletotrichum lagenarium</name>
    <dbReference type="NCBI Taxonomy" id="1213857"/>
    <lineage>
        <taxon>Eukaryota</taxon>
        <taxon>Fungi</taxon>
        <taxon>Dikarya</taxon>
        <taxon>Ascomycota</taxon>
        <taxon>Pezizomycotina</taxon>
        <taxon>Sordariomycetes</taxon>
        <taxon>Hypocreomycetidae</taxon>
        <taxon>Glomerellales</taxon>
        <taxon>Glomerellaceae</taxon>
        <taxon>Colletotrichum</taxon>
        <taxon>Colletotrichum orbiculare species complex</taxon>
    </lineage>
</organism>
<evidence type="ECO:0000313" key="10">
    <source>
        <dbReference type="EMBL" id="TDZ15866.1"/>
    </source>
</evidence>
<comment type="similarity">
    <text evidence="2 8">Belongs to the cytochrome P450 family.</text>
</comment>